<evidence type="ECO:0000313" key="2">
    <source>
        <dbReference type="EMBL" id="KAH3774324.1"/>
    </source>
</evidence>
<name>A0A9D4E5N1_DREPO</name>
<accession>A0A9D4E5N1</accession>
<organism evidence="2 3">
    <name type="scientific">Dreissena polymorpha</name>
    <name type="common">Zebra mussel</name>
    <name type="synonym">Mytilus polymorpha</name>
    <dbReference type="NCBI Taxonomy" id="45954"/>
    <lineage>
        <taxon>Eukaryota</taxon>
        <taxon>Metazoa</taxon>
        <taxon>Spiralia</taxon>
        <taxon>Lophotrochozoa</taxon>
        <taxon>Mollusca</taxon>
        <taxon>Bivalvia</taxon>
        <taxon>Autobranchia</taxon>
        <taxon>Heteroconchia</taxon>
        <taxon>Euheterodonta</taxon>
        <taxon>Imparidentia</taxon>
        <taxon>Neoheterodontei</taxon>
        <taxon>Myida</taxon>
        <taxon>Dreissenoidea</taxon>
        <taxon>Dreissenidae</taxon>
        <taxon>Dreissena</taxon>
    </lineage>
</organism>
<proteinExistence type="predicted"/>
<reference evidence="2" key="1">
    <citation type="journal article" date="2019" name="bioRxiv">
        <title>The Genome of the Zebra Mussel, Dreissena polymorpha: A Resource for Invasive Species Research.</title>
        <authorList>
            <person name="McCartney M.A."/>
            <person name="Auch B."/>
            <person name="Kono T."/>
            <person name="Mallez S."/>
            <person name="Zhang Y."/>
            <person name="Obille A."/>
            <person name="Becker A."/>
            <person name="Abrahante J.E."/>
            <person name="Garbe J."/>
            <person name="Badalamenti J.P."/>
            <person name="Herman A."/>
            <person name="Mangelson H."/>
            <person name="Liachko I."/>
            <person name="Sullivan S."/>
            <person name="Sone E.D."/>
            <person name="Koren S."/>
            <person name="Silverstein K.A.T."/>
            <person name="Beckman K.B."/>
            <person name="Gohl D.M."/>
        </authorList>
    </citation>
    <scope>NUCLEOTIDE SEQUENCE</scope>
    <source>
        <strain evidence="2">Duluth1</strain>
        <tissue evidence="2">Whole animal</tissue>
    </source>
</reference>
<protein>
    <submittedName>
        <fullName evidence="2">Uncharacterized protein</fullName>
    </submittedName>
</protein>
<comment type="caution">
    <text evidence="2">The sequence shown here is derived from an EMBL/GenBank/DDBJ whole genome shotgun (WGS) entry which is preliminary data.</text>
</comment>
<reference evidence="2" key="2">
    <citation type="submission" date="2020-11" db="EMBL/GenBank/DDBJ databases">
        <authorList>
            <person name="McCartney M.A."/>
            <person name="Auch B."/>
            <person name="Kono T."/>
            <person name="Mallez S."/>
            <person name="Becker A."/>
            <person name="Gohl D.M."/>
            <person name="Silverstein K.A.T."/>
            <person name="Koren S."/>
            <person name="Bechman K.B."/>
            <person name="Herman A."/>
            <person name="Abrahante J.E."/>
            <person name="Garbe J."/>
        </authorList>
    </citation>
    <scope>NUCLEOTIDE SEQUENCE</scope>
    <source>
        <strain evidence="2">Duluth1</strain>
        <tissue evidence="2">Whole animal</tissue>
    </source>
</reference>
<evidence type="ECO:0000256" key="1">
    <source>
        <dbReference type="SAM" id="MobiDB-lite"/>
    </source>
</evidence>
<sequence>MSLKTAPHVLYGAQDQEVCTEHDCWSTRAPTGDHQMTKVRLALTRHQAQLPVQDCSPGHARGRSTSRPSEEKLDG</sequence>
<keyword evidence="3" id="KW-1185">Reference proteome</keyword>
<dbReference type="EMBL" id="JAIWYP010000009">
    <property type="protein sequence ID" value="KAH3774324.1"/>
    <property type="molecule type" value="Genomic_DNA"/>
</dbReference>
<gene>
    <name evidence="2" type="ORF">DPMN_175703</name>
</gene>
<dbReference type="AlphaFoldDB" id="A0A9D4E5N1"/>
<evidence type="ECO:0000313" key="3">
    <source>
        <dbReference type="Proteomes" id="UP000828390"/>
    </source>
</evidence>
<feature type="region of interest" description="Disordered" evidence="1">
    <location>
        <begin position="48"/>
        <end position="75"/>
    </location>
</feature>
<dbReference type="Proteomes" id="UP000828390">
    <property type="component" value="Unassembled WGS sequence"/>
</dbReference>